<keyword evidence="2" id="KW-1185">Reference proteome</keyword>
<dbReference type="AlphaFoldDB" id="A0A839AI05"/>
<gene>
    <name evidence="1" type="ORF">H2509_20305</name>
</gene>
<evidence type="ECO:0000313" key="2">
    <source>
        <dbReference type="Proteomes" id="UP000541109"/>
    </source>
</evidence>
<dbReference type="EMBL" id="JACFXV010000068">
    <property type="protein sequence ID" value="MBA5779480.1"/>
    <property type="molecule type" value="Genomic_DNA"/>
</dbReference>
<comment type="caution">
    <text evidence="1">The sequence shown here is derived from an EMBL/GenBank/DDBJ whole genome shotgun (WGS) entry which is preliminary data.</text>
</comment>
<reference evidence="1 2" key="1">
    <citation type="submission" date="2020-07" db="EMBL/GenBank/DDBJ databases">
        <title>Stappia sp., F7233, whole genome shotgun sequencing project.</title>
        <authorList>
            <person name="Jiang S."/>
            <person name="Liu Z.W."/>
            <person name="Du Z.J."/>
        </authorList>
    </citation>
    <scope>NUCLEOTIDE SEQUENCE [LARGE SCALE GENOMIC DNA]</scope>
    <source>
        <strain evidence="1 2">F7233</strain>
    </source>
</reference>
<organism evidence="1 2">
    <name type="scientific">Stappia albiluteola</name>
    <dbReference type="NCBI Taxonomy" id="2758565"/>
    <lineage>
        <taxon>Bacteria</taxon>
        <taxon>Pseudomonadati</taxon>
        <taxon>Pseudomonadota</taxon>
        <taxon>Alphaproteobacteria</taxon>
        <taxon>Hyphomicrobiales</taxon>
        <taxon>Stappiaceae</taxon>
        <taxon>Stappia</taxon>
    </lineage>
</organism>
<proteinExistence type="predicted"/>
<dbReference type="Proteomes" id="UP000541109">
    <property type="component" value="Unassembled WGS sequence"/>
</dbReference>
<protein>
    <submittedName>
        <fullName evidence="1">Uncharacterized protein</fullName>
    </submittedName>
</protein>
<evidence type="ECO:0000313" key="1">
    <source>
        <dbReference type="EMBL" id="MBA5779480.1"/>
    </source>
</evidence>
<sequence>MAHDGSGHDHVSFAHIIDIEFHLGKVEGLALALGATLDSLASVTDQKQRMRLCGAGQEVSAVLNEAIAEVNAAIAKSYRERRAAA</sequence>
<dbReference type="RefSeq" id="WP_182168310.1">
    <property type="nucleotide sequence ID" value="NZ_JACFXV010000068.1"/>
</dbReference>
<name>A0A839AI05_9HYPH</name>
<accession>A0A839AI05</accession>